<feature type="region of interest" description="Disordered" evidence="5">
    <location>
        <begin position="158"/>
        <end position="178"/>
    </location>
</feature>
<dbReference type="Pfam" id="PF04357">
    <property type="entry name" value="TamB"/>
    <property type="match status" value="1"/>
</dbReference>
<comment type="subcellular location">
    <subcellularLocation>
        <location evidence="1">Membrane</location>
        <topology evidence="1">Single-pass membrane protein</topology>
    </subcellularLocation>
</comment>
<evidence type="ECO:0000313" key="8">
    <source>
        <dbReference type="EMBL" id="MEN2988374.1"/>
    </source>
</evidence>
<dbReference type="RefSeq" id="WP_345934686.1">
    <property type="nucleotide sequence ID" value="NZ_JBBKTV010000008.1"/>
</dbReference>
<dbReference type="PANTHER" id="PTHR36985">
    <property type="entry name" value="TRANSLOCATION AND ASSEMBLY MODULE SUBUNIT TAMB"/>
    <property type="match status" value="1"/>
</dbReference>
<evidence type="ECO:0000256" key="2">
    <source>
        <dbReference type="ARBA" id="ARBA00022692"/>
    </source>
</evidence>
<reference evidence="8 9" key="1">
    <citation type="submission" date="2024-03" db="EMBL/GenBank/DDBJ databases">
        <title>High-quality draft genome sequencing of Tistrella sp. BH-R2-4.</title>
        <authorList>
            <person name="Dong C."/>
        </authorList>
    </citation>
    <scope>NUCLEOTIDE SEQUENCE [LARGE SCALE GENOMIC DNA]</scope>
    <source>
        <strain evidence="8 9">BH-R2-4</strain>
    </source>
</reference>
<dbReference type="PANTHER" id="PTHR36985:SF1">
    <property type="entry name" value="TRANSLOCATION AND ASSEMBLY MODULE SUBUNIT TAMB"/>
    <property type="match status" value="1"/>
</dbReference>
<keyword evidence="3 6" id="KW-1133">Transmembrane helix</keyword>
<feature type="compositionally biased region" description="Pro residues" evidence="5">
    <location>
        <begin position="1"/>
        <end position="11"/>
    </location>
</feature>
<sequence>MTDHTPPPPASPEAGKPHPASGPDGPAPQNQPPGDRKPAAGRGRRRRGRVRRVIGIGLLGLGVVLVGGVAGGLIWADSDSGRETIAVLARDGIEAAGLGPVDLPAIEGSLFGRLHLPRLRIGDPGDPWLEAEDVTLNWRPSALLQGRVEIRTLNAGRIAVAPPPDDGTPPPPSEPFDPRNLRLPDGGMLPPVSIDLRQLSIDLLELDPRLTGLSAPALLGVDGAARIGRGDPSWARLDVHRLDEPGGRVSAAVEIAFDTGTLDIEAVAEEAAGGLVASMAGLPGQPPVTARLEGRGPLDGWTGRLTATAGELIDLDTTIDLALRPDPSIAIDGRLDWSGMGRAMAGLDLAPDAATEPPAESVAGAAVDVVADAAADAVAEAADQVAADEAARTPETADDNMGGAEPPPPLVLVSADPWHFALAARQNADGVVAVDRLTLSTTGVMLDGTAGIATDTGAVQAQLTGSAAPGAPLLTLARPASMSALTLTLEAEGTWPQIDARLAATAAAPRLAGIGDGGPFASAMRLNASVSGRAPDDTAPADLDLAVDLDLDAPRPVALGLPPEAADGVLSLSARGDFDGADNLLTIDAAMLDVGTANLSATGSYDLTQGTVDGQLGLSAETLSRLASLSGLPELAGTLGVEAKVSGNPTTGMTADISATGRSMRLGIPAADATLGGRVDLATRVVVGADGGVAAENLSLATNTLKLGGRAALGAQGALDGTSLSLAVARLAPIAEATGAPVAGRFDADIDLSGSMNDPAARIAATLTDGQLGSIAVPRLVVDLDGRNLLTAPTGQLAVTGDTAEGPLALRANATAADGGKRIDVSDLSLDFAGTTVRGEAAVTLATALARGRLDVTAPSLAPIGRLAGLDLGGSLDLDLRFDADNRGRQRVRADGTADDIALGQGAGTVAAVDQLTLTADMVLADGAPAGRARIAATQVTAGPVTLQTVTLTATPQSRAGGRMATAFDVETAGNFRGRLRLAAGGNIATDPQGAMVVTLDDLDGQVLGTSLGLGAPATVQLAEAARLDLPDLRIGKDGRVTLQAVMAADRMTAEGRLDDLPLDPLRRFQAPIGQGGKLSGSIDVAMGPRGREGRIALTIADLPVDAEVEGMQTPVISGDAGLTLGNRSADLTLKINGLGDQPLSVEADLPLAPFSSSAPTAIALDDDGPVSGRLQWAGDLGKLALAVGVDGHRLAGRIDADMSVDGTMSAPDVSGGIQLRDAAYENLDMGTLITDIRGDIGVAGRCCLSIRIDGRDGGSGTVGVDGTLNLTDLADPQMDIKVNVNQARLVRRDEADATLDGALTMTGGLDDGRLDGTLTVRQAEIRLPESMPPSVRTIEVVETRGGRIVADPGTTAEQEARAGGLNLAVEVRAPGRIFVRGRGLDTEWEGTLNITGTSNTPIIRGTLSVVRGEADVIGRTLTFSKGVITFDGLADPDPRLDIEATLAGSDVTAIVQVTGRASEPELTLTSNPVLPQDEVLARAFFGKPGAKLSALDAIRVGQGLATLTGGGGGGFDPTGFARDLFGLDVLDIGAADSGDAPSVRAGKYLSDDLFVGVEQGAGSSKATVELEVMPNISVDTEVGGEGGASAGITWSYDY</sequence>
<feature type="compositionally biased region" description="Pro residues" evidence="5">
    <location>
        <begin position="161"/>
        <end position="175"/>
    </location>
</feature>
<evidence type="ECO:0000256" key="1">
    <source>
        <dbReference type="ARBA" id="ARBA00004167"/>
    </source>
</evidence>
<evidence type="ECO:0000259" key="7">
    <source>
        <dbReference type="Pfam" id="PF04357"/>
    </source>
</evidence>
<gene>
    <name evidence="8" type="ORF">WG926_08680</name>
</gene>
<dbReference type="InterPro" id="IPR007452">
    <property type="entry name" value="TamB_C"/>
</dbReference>
<protein>
    <submittedName>
        <fullName evidence="8">Translocation/assembly module TamB domain-containing protein</fullName>
    </submittedName>
</protein>
<evidence type="ECO:0000313" key="9">
    <source>
        <dbReference type="Proteomes" id="UP001413721"/>
    </source>
</evidence>
<comment type="caution">
    <text evidence="8">The sequence shown here is derived from an EMBL/GenBank/DDBJ whole genome shotgun (WGS) entry which is preliminary data.</text>
</comment>
<dbReference type="Proteomes" id="UP001413721">
    <property type="component" value="Unassembled WGS sequence"/>
</dbReference>
<accession>A0ABU9YHV7</accession>
<proteinExistence type="predicted"/>
<feature type="transmembrane region" description="Helical" evidence="6">
    <location>
        <begin position="53"/>
        <end position="76"/>
    </location>
</feature>
<keyword evidence="2 6" id="KW-0812">Transmembrane</keyword>
<keyword evidence="9" id="KW-1185">Reference proteome</keyword>
<evidence type="ECO:0000256" key="5">
    <source>
        <dbReference type="SAM" id="MobiDB-lite"/>
    </source>
</evidence>
<feature type="domain" description="Translocation and assembly module TamB C-terminal" evidence="7">
    <location>
        <begin position="1253"/>
        <end position="1599"/>
    </location>
</feature>
<dbReference type="EMBL" id="JBBKTW010000003">
    <property type="protein sequence ID" value="MEN2988374.1"/>
    <property type="molecule type" value="Genomic_DNA"/>
</dbReference>
<evidence type="ECO:0000256" key="6">
    <source>
        <dbReference type="SAM" id="Phobius"/>
    </source>
</evidence>
<evidence type="ECO:0000256" key="4">
    <source>
        <dbReference type="ARBA" id="ARBA00023136"/>
    </source>
</evidence>
<evidence type="ECO:0000256" key="3">
    <source>
        <dbReference type="ARBA" id="ARBA00022989"/>
    </source>
</evidence>
<organism evidence="8 9">
    <name type="scientific">Tistrella arctica</name>
    <dbReference type="NCBI Taxonomy" id="3133430"/>
    <lineage>
        <taxon>Bacteria</taxon>
        <taxon>Pseudomonadati</taxon>
        <taxon>Pseudomonadota</taxon>
        <taxon>Alphaproteobacteria</taxon>
        <taxon>Geminicoccales</taxon>
        <taxon>Geminicoccaceae</taxon>
        <taxon>Tistrella</taxon>
    </lineage>
</organism>
<keyword evidence="4 6" id="KW-0472">Membrane</keyword>
<name>A0ABU9YHV7_9PROT</name>
<feature type="region of interest" description="Disordered" evidence="5">
    <location>
        <begin position="1"/>
        <end position="47"/>
    </location>
</feature>